<protein>
    <recommendedName>
        <fullName evidence="4">Lipoprotein</fullName>
    </recommendedName>
</protein>
<evidence type="ECO:0000313" key="3">
    <source>
        <dbReference type="Proteomes" id="UP000185766"/>
    </source>
</evidence>
<dbReference type="Proteomes" id="UP000185766">
    <property type="component" value="Unassembled WGS sequence"/>
</dbReference>
<evidence type="ECO:0008006" key="4">
    <source>
        <dbReference type="Google" id="ProtNLM"/>
    </source>
</evidence>
<accession>A0A1H7SGG1</accession>
<evidence type="ECO:0000313" key="2">
    <source>
        <dbReference type="EMBL" id="SEL70784.1"/>
    </source>
</evidence>
<evidence type="ECO:0000256" key="1">
    <source>
        <dbReference type="SAM" id="Phobius"/>
    </source>
</evidence>
<proteinExistence type="predicted"/>
<dbReference type="EMBL" id="FOAS01000018">
    <property type="protein sequence ID" value="SEL70784.1"/>
    <property type="molecule type" value="Genomic_DNA"/>
</dbReference>
<keyword evidence="1" id="KW-1133">Transmembrane helix</keyword>
<dbReference type="RefSeq" id="WP_074870377.1">
    <property type="nucleotide sequence ID" value="NZ_FOAS01000018.1"/>
</dbReference>
<keyword evidence="3" id="KW-1185">Reference proteome</keyword>
<name>A0A1H7SGG1_9GAMM</name>
<keyword evidence="1" id="KW-0812">Transmembrane</keyword>
<reference evidence="2 3" key="1">
    <citation type="submission" date="2016-10" db="EMBL/GenBank/DDBJ databases">
        <authorList>
            <person name="de Groot N.N."/>
        </authorList>
    </citation>
    <scope>NUCLEOTIDE SEQUENCE [LARGE SCALE GENOMIC DNA]</scope>
    <source>
        <strain evidence="2 3">JCM 19513</strain>
    </source>
</reference>
<dbReference type="PROSITE" id="PS51257">
    <property type="entry name" value="PROKAR_LIPOPROTEIN"/>
    <property type="match status" value="1"/>
</dbReference>
<gene>
    <name evidence="2" type="ORF">SAMN05216214_11852</name>
</gene>
<feature type="transmembrane region" description="Helical" evidence="1">
    <location>
        <begin position="184"/>
        <end position="206"/>
    </location>
</feature>
<sequence length="209" mass="22219">MDKKRRLIVQAGFASMAAVLSGCVTQALLSDPSYSEEVSSILFSEDGKSIVILGDKHHYIFASHDIIKASIESEIHSALAATFSGFTVDKANHITGSLTLTIKNEASDALKQNAIKLGYTTRNNGSVEYSSEITGMRYLADGIAPVLERQKLNKPYEVTITKPQSEFEHAAKLMVSPVTIALDGALMIAGAALVVVGGTVACAINCGKK</sequence>
<dbReference type="AlphaFoldDB" id="A0A1H7SGG1"/>
<keyword evidence="1" id="KW-0472">Membrane</keyword>
<organism evidence="2 3">
    <name type="scientific">Atopomonas hussainii</name>
    <dbReference type="NCBI Taxonomy" id="1429083"/>
    <lineage>
        <taxon>Bacteria</taxon>
        <taxon>Pseudomonadati</taxon>
        <taxon>Pseudomonadota</taxon>
        <taxon>Gammaproteobacteria</taxon>
        <taxon>Pseudomonadales</taxon>
        <taxon>Pseudomonadaceae</taxon>
        <taxon>Atopomonas</taxon>
    </lineage>
</organism>